<reference evidence="1 2" key="1">
    <citation type="submission" date="2021-06" db="EMBL/GenBank/DDBJ databases">
        <title>Caerostris extrusa draft genome.</title>
        <authorList>
            <person name="Kono N."/>
            <person name="Arakawa K."/>
        </authorList>
    </citation>
    <scope>NUCLEOTIDE SEQUENCE [LARGE SCALE GENOMIC DNA]</scope>
</reference>
<proteinExistence type="predicted"/>
<accession>A0AAV4XNG5</accession>
<organism evidence="1 2">
    <name type="scientific">Caerostris extrusa</name>
    <name type="common">Bark spider</name>
    <name type="synonym">Caerostris bankana</name>
    <dbReference type="NCBI Taxonomy" id="172846"/>
    <lineage>
        <taxon>Eukaryota</taxon>
        <taxon>Metazoa</taxon>
        <taxon>Ecdysozoa</taxon>
        <taxon>Arthropoda</taxon>
        <taxon>Chelicerata</taxon>
        <taxon>Arachnida</taxon>
        <taxon>Araneae</taxon>
        <taxon>Araneomorphae</taxon>
        <taxon>Entelegynae</taxon>
        <taxon>Araneoidea</taxon>
        <taxon>Araneidae</taxon>
        <taxon>Caerostris</taxon>
    </lineage>
</organism>
<gene>
    <name evidence="1" type="ORF">CEXT_335421</name>
</gene>
<protein>
    <submittedName>
        <fullName evidence="1">Uncharacterized protein</fullName>
    </submittedName>
</protein>
<comment type="caution">
    <text evidence="1">The sequence shown here is derived from an EMBL/GenBank/DDBJ whole genome shotgun (WGS) entry which is preliminary data.</text>
</comment>
<evidence type="ECO:0000313" key="1">
    <source>
        <dbReference type="EMBL" id="GIY95609.1"/>
    </source>
</evidence>
<dbReference type="EMBL" id="BPLR01000554">
    <property type="protein sequence ID" value="GIY95609.1"/>
    <property type="molecule type" value="Genomic_DNA"/>
</dbReference>
<dbReference type="AlphaFoldDB" id="A0AAV4XNG5"/>
<evidence type="ECO:0000313" key="2">
    <source>
        <dbReference type="Proteomes" id="UP001054945"/>
    </source>
</evidence>
<keyword evidence="2" id="KW-1185">Reference proteome</keyword>
<dbReference type="Proteomes" id="UP001054945">
    <property type="component" value="Unassembled WGS sequence"/>
</dbReference>
<sequence length="141" mass="16708">MLFYSGKLRFNVRVKGTGVSILSIILYMERGGIQPRRRPGGMLAGNICVDGNQPFEDLYNSTVKLAFKMRNRSKRLAENFISPILRQEGRREGWIDGWKYGRIDGWKNRWIDGRKEGWMNEWMDGWDEWMDEWKEGTKVDR</sequence>
<name>A0AAV4XNG5_CAEEX</name>